<evidence type="ECO:0000313" key="3">
    <source>
        <dbReference type="Proteomes" id="UP000095282"/>
    </source>
</evidence>
<dbReference type="STRING" id="1561998.A0A1I7T3D5"/>
<dbReference type="PANTHER" id="PTHR23219:SF18">
    <property type="entry name" value="TYROSINE-PROTEIN PHOSPHATASE DOMAIN-CONTAINING PROTEIN-RELATED"/>
    <property type="match status" value="1"/>
</dbReference>
<accession>A0A1I7T3D5</accession>
<protein>
    <submittedName>
        <fullName evidence="4">Tyrosine-protein phosphatase domain-containing protein</fullName>
    </submittedName>
</protein>
<dbReference type="InterPro" id="IPR000387">
    <property type="entry name" value="Tyr_Pase_dom"/>
</dbReference>
<reference evidence="4" key="1">
    <citation type="submission" date="2016-11" db="UniProtKB">
        <authorList>
            <consortium name="WormBaseParasite"/>
        </authorList>
    </citation>
    <scope>IDENTIFICATION</scope>
</reference>
<dbReference type="AlphaFoldDB" id="A0A1I7T3D5"/>
<dbReference type="Proteomes" id="UP000095282">
    <property type="component" value="Unplaced"/>
</dbReference>
<evidence type="ECO:0000313" key="4">
    <source>
        <dbReference type="WBParaSite" id="Csp11.Scaffold489.g2037.t2"/>
    </source>
</evidence>
<dbReference type="InterPro" id="IPR003595">
    <property type="entry name" value="Tyr_Pase_cat"/>
</dbReference>
<evidence type="ECO:0000259" key="1">
    <source>
        <dbReference type="PROSITE" id="PS50055"/>
    </source>
</evidence>
<dbReference type="Gene3D" id="3.90.190.10">
    <property type="entry name" value="Protein tyrosine phosphatase superfamily"/>
    <property type="match status" value="1"/>
</dbReference>
<dbReference type="PROSITE" id="PS50056">
    <property type="entry name" value="TYR_PHOSPHATASE_2"/>
    <property type="match status" value="1"/>
</dbReference>
<dbReference type="GO" id="GO:0004725">
    <property type="term" value="F:protein tyrosine phosphatase activity"/>
    <property type="evidence" value="ECO:0007669"/>
    <property type="project" value="InterPro"/>
</dbReference>
<dbReference type="InterPro" id="IPR000242">
    <property type="entry name" value="PTP_cat"/>
</dbReference>
<feature type="domain" description="Tyrosine-protein phosphatase" evidence="1">
    <location>
        <begin position="56"/>
        <end position="164"/>
    </location>
</feature>
<dbReference type="SUPFAM" id="SSF52799">
    <property type="entry name" value="(Phosphotyrosine protein) phosphatases II"/>
    <property type="match status" value="1"/>
</dbReference>
<dbReference type="PROSITE" id="PS50055">
    <property type="entry name" value="TYR_PHOSPHATASE_PTP"/>
    <property type="match status" value="1"/>
</dbReference>
<sequence>MGTNGTTGGATDIAEGCSKMERKVKEKEQWSGEEMAKKMIASGIFDSATIATAYKELSNEKPSPSLCKTFSSNQTKARAPEFPIPDDKLIKLTNAPENFNTVFMSMNGIGRAGTMLALFTSMLHVSKGKEVNTKEIMTKLRSERCGIVDSAEQYGTVYRAMALWFKNKSQDEEIQKKVNEFAPSVK</sequence>
<dbReference type="SMART" id="SM00404">
    <property type="entry name" value="PTPc_motif"/>
    <property type="match status" value="1"/>
</dbReference>
<feature type="domain" description="Tyrosine specific protein phosphatases" evidence="2">
    <location>
        <begin position="87"/>
        <end position="155"/>
    </location>
</feature>
<organism evidence="3 4">
    <name type="scientific">Caenorhabditis tropicalis</name>
    <dbReference type="NCBI Taxonomy" id="1561998"/>
    <lineage>
        <taxon>Eukaryota</taxon>
        <taxon>Metazoa</taxon>
        <taxon>Ecdysozoa</taxon>
        <taxon>Nematoda</taxon>
        <taxon>Chromadorea</taxon>
        <taxon>Rhabditida</taxon>
        <taxon>Rhabditina</taxon>
        <taxon>Rhabditomorpha</taxon>
        <taxon>Rhabditoidea</taxon>
        <taxon>Rhabditidae</taxon>
        <taxon>Peloderinae</taxon>
        <taxon>Caenorhabditis</taxon>
    </lineage>
</organism>
<dbReference type="Pfam" id="PF00102">
    <property type="entry name" value="Y_phosphatase"/>
    <property type="match status" value="1"/>
</dbReference>
<dbReference type="PANTHER" id="PTHR23219">
    <property type="entry name" value="TYROSINE-PROTEIN PHOSPHATASE C15H7.3-RELATED"/>
    <property type="match status" value="1"/>
</dbReference>
<keyword evidence="3" id="KW-1185">Reference proteome</keyword>
<proteinExistence type="predicted"/>
<name>A0A1I7T3D5_9PELO</name>
<dbReference type="InterPro" id="IPR029021">
    <property type="entry name" value="Prot-tyrosine_phosphatase-like"/>
</dbReference>
<dbReference type="WBParaSite" id="Csp11.Scaffold489.g2037.t2">
    <property type="protein sequence ID" value="Csp11.Scaffold489.g2037.t2"/>
    <property type="gene ID" value="Csp11.Scaffold489.g2037"/>
</dbReference>
<evidence type="ECO:0000259" key="2">
    <source>
        <dbReference type="PROSITE" id="PS50056"/>
    </source>
</evidence>